<reference evidence="1 2" key="1">
    <citation type="journal article" date="2008" name="FEMS Yeast Res.">
        <title>Comparative genome analysis of a Saccharomyces cerevisiae wine strain.</title>
        <authorList>
            <person name="Borneman A.R."/>
            <person name="Forgan A.H."/>
            <person name="Pretorius I.S."/>
            <person name="Chambers P.J."/>
        </authorList>
    </citation>
    <scope>NUCLEOTIDE SEQUENCE [LARGE SCALE GENOMIC DNA]</scope>
    <source>
        <strain evidence="1 2">AWRI1631</strain>
    </source>
</reference>
<gene>
    <name evidence="1" type="ORF">AWRI1631_130220</name>
</gene>
<feature type="non-terminal residue" evidence="1">
    <location>
        <position position="36"/>
    </location>
</feature>
<comment type="caution">
    <text evidence="1">The sequence shown here is derived from an EMBL/GenBank/DDBJ whole genome shotgun (WGS) entry which is preliminary data.</text>
</comment>
<proteinExistence type="predicted"/>
<dbReference type="EMBL" id="ABSV01001748">
    <property type="protein sequence ID" value="EDZ70327.1"/>
    <property type="molecule type" value="Genomic_DNA"/>
</dbReference>
<dbReference type="Proteomes" id="UP000008988">
    <property type="component" value="Unassembled WGS sequence"/>
</dbReference>
<accession>B5VP18</accession>
<dbReference type="AlphaFoldDB" id="B5VP18"/>
<name>B5VP18_YEAS6</name>
<evidence type="ECO:0000313" key="1">
    <source>
        <dbReference type="EMBL" id="EDZ70327.1"/>
    </source>
</evidence>
<protein>
    <submittedName>
        <fullName evidence="1">Uncharacterized protein</fullName>
    </submittedName>
</protein>
<evidence type="ECO:0000313" key="2">
    <source>
        <dbReference type="Proteomes" id="UP000008988"/>
    </source>
</evidence>
<sequence length="36" mass="4426">MQQRRQLHCLHLWIIPISHSWINNNNSSSNNYYSNR</sequence>
<organism evidence="1 2">
    <name type="scientific">Saccharomyces cerevisiae (strain AWRI1631)</name>
    <name type="common">Baker's yeast</name>
    <dbReference type="NCBI Taxonomy" id="545124"/>
    <lineage>
        <taxon>Eukaryota</taxon>
        <taxon>Fungi</taxon>
        <taxon>Dikarya</taxon>
        <taxon>Ascomycota</taxon>
        <taxon>Saccharomycotina</taxon>
        <taxon>Saccharomycetes</taxon>
        <taxon>Saccharomycetales</taxon>
        <taxon>Saccharomycetaceae</taxon>
        <taxon>Saccharomyces</taxon>
    </lineage>
</organism>